<feature type="compositionally biased region" description="Acidic residues" evidence="7">
    <location>
        <begin position="486"/>
        <end position="502"/>
    </location>
</feature>
<dbReference type="SUPFAM" id="SSF50916">
    <property type="entry name" value="Rap30/74 interaction domains"/>
    <property type="match status" value="2"/>
</dbReference>
<feature type="compositionally biased region" description="Low complexity" evidence="7">
    <location>
        <begin position="690"/>
        <end position="699"/>
    </location>
</feature>
<protein>
    <submittedName>
        <fullName evidence="8">Uncharacterized protein</fullName>
    </submittedName>
</protein>
<feature type="compositionally biased region" description="Polar residues" evidence="7">
    <location>
        <begin position="638"/>
        <end position="655"/>
    </location>
</feature>
<evidence type="ECO:0000256" key="2">
    <source>
        <dbReference type="ARBA" id="ARBA00005249"/>
    </source>
</evidence>
<feature type="compositionally biased region" description="Polar residues" evidence="7">
    <location>
        <begin position="15"/>
        <end position="32"/>
    </location>
</feature>
<keyword evidence="9" id="KW-1185">Reference proteome</keyword>
<feature type="region of interest" description="Disordered" evidence="7">
    <location>
        <begin position="365"/>
        <end position="752"/>
    </location>
</feature>
<dbReference type="InterPro" id="IPR011039">
    <property type="entry name" value="TFIIF_interaction"/>
</dbReference>
<proteinExistence type="inferred from homology"/>
<evidence type="ECO:0000256" key="3">
    <source>
        <dbReference type="ARBA" id="ARBA00023015"/>
    </source>
</evidence>
<reference evidence="8 9" key="1">
    <citation type="journal article" date="2018" name="Mol. Biol. Evol.">
        <title>Broad Genomic Sampling Reveals a Smut Pathogenic Ancestry of the Fungal Clade Ustilaginomycotina.</title>
        <authorList>
            <person name="Kijpornyongpan T."/>
            <person name="Mondo S.J."/>
            <person name="Barry K."/>
            <person name="Sandor L."/>
            <person name="Lee J."/>
            <person name="Lipzen A."/>
            <person name="Pangilinan J."/>
            <person name="LaButti K."/>
            <person name="Hainaut M."/>
            <person name="Henrissat B."/>
            <person name="Grigoriev I.V."/>
            <person name="Spatafora J.W."/>
            <person name="Aime M.C."/>
        </authorList>
    </citation>
    <scope>NUCLEOTIDE SEQUENCE [LARGE SCALE GENOMIC DNA]</scope>
    <source>
        <strain evidence="8 9">MCA 3645</strain>
    </source>
</reference>
<feature type="compositionally biased region" description="Basic residues" evidence="7">
    <location>
        <begin position="94"/>
        <end position="105"/>
    </location>
</feature>
<feature type="compositionally biased region" description="Basic and acidic residues" evidence="7">
    <location>
        <begin position="519"/>
        <end position="534"/>
    </location>
</feature>
<feature type="compositionally biased region" description="Basic and acidic residues" evidence="7">
    <location>
        <begin position="37"/>
        <end position="46"/>
    </location>
</feature>
<dbReference type="EMBL" id="KZ819193">
    <property type="protein sequence ID" value="PWZ00151.1"/>
    <property type="molecule type" value="Genomic_DNA"/>
</dbReference>
<evidence type="ECO:0000313" key="8">
    <source>
        <dbReference type="EMBL" id="PWZ00151.1"/>
    </source>
</evidence>
<keyword evidence="6" id="KW-0539">Nucleus</keyword>
<keyword evidence="5" id="KW-0804">Transcription</keyword>
<dbReference type="AlphaFoldDB" id="A0A317XS74"/>
<dbReference type="GO" id="GO:0006367">
    <property type="term" value="P:transcription initiation at RNA polymerase II promoter"/>
    <property type="evidence" value="ECO:0007669"/>
    <property type="project" value="InterPro"/>
</dbReference>
<dbReference type="OrthoDB" id="76676at2759"/>
<evidence type="ECO:0000256" key="1">
    <source>
        <dbReference type="ARBA" id="ARBA00004123"/>
    </source>
</evidence>
<feature type="compositionally biased region" description="Basic and acidic residues" evidence="7">
    <location>
        <begin position="562"/>
        <end position="580"/>
    </location>
</feature>
<feature type="compositionally biased region" description="Low complexity" evidence="7">
    <location>
        <begin position="614"/>
        <end position="627"/>
    </location>
</feature>
<evidence type="ECO:0000256" key="4">
    <source>
        <dbReference type="ARBA" id="ARBA00023125"/>
    </source>
</evidence>
<dbReference type="GO" id="GO:0032968">
    <property type="term" value="P:positive regulation of transcription elongation by RNA polymerase II"/>
    <property type="evidence" value="ECO:0007669"/>
    <property type="project" value="InterPro"/>
</dbReference>
<dbReference type="GO" id="GO:0003677">
    <property type="term" value="F:DNA binding"/>
    <property type="evidence" value="ECO:0007669"/>
    <property type="project" value="UniProtKB-KW"/>
</dbReference>
<feature type="compositionally biased region" description="Acidic residues" evidence="7">
    <location>
        <begin position="540"/>
        <end position="550"/>
    </location>
</feature>
<keyword evidence="3" id="KW-0805">Transcription regulation</keyword>
<dbReference type="FunCoup" id="A0A317XS74">
    <property type="interactions" value="44"/>
</dbReference>
<keyword evidence="4" id="KW-0238">DNA-binding</keyword>
<dbReference type="STRING" id="1882483.A0A317XS74"/>
<feature type="compositionally biased region" description="Low complexity" evidence="7">
    <location>
        <begin position="737"/>
        <end position="749"/>
    </location>
</feature>
<evidence type="ECO:0000256" key="7">
    <source>
        <dbReference type="SAM" id="MobiDB-lite"/>
    </source>
</evidence>
<feature type="compositionally biased region" description="Low complexity" evidence="7">
    <location>
        <begin position="656"/>
        <end position="668"/>
    </location>
</feature>
<comment type="similarity">
    <text evidence="2">Belongs to the TFIIF alpha subunit family.</text>
</comment>
<gene>
    <name evidence="8" type="ORF">BCV70DRAFT_217165</name>
</gene>
<dbReference type="InterPro" id="IPR008851">
    <property type="entry name" value="TFIIF-alpha"/>
</dbReference>
<feature type="compositionally biased region" description="Acidic residues" evidence="7">
    <location>
        <begin position="440"/>
        <end position="469"/>
    </location>
</feature>
<accession>A0A317XS74</accession>
<feature type="region of interest" description="Disordered" evidence="7">
    <location>
        <begin position="1"/>
        <end position="59"/>
    </location>
</feature>
<sequence length="815" mass="87830">MPPVKAEPGIKAESAATSHGPSNGRGRQTNGNVRGGVKKEQERRDLPPPPPTTYRDIPLLSTNCGPWLTHLMKFAHHARVDPNDATQFVPPLKLNRKNPPRHKLPRPSAGDPITDKYNRPMIGKDGQPLLWPAAGDDLERIEEVIKKEIAPKGPGADQSLIAPGSSARPSKAKLFKKKVREIHKAADGARKTMKEEHFPWVLEDFETSNEWESIRTPIPTGARALQDHIDELKKKRENGDDATVGHISSSSDVKIEESASLVKSEAGLKAEASTAASASSTSHAPWIGKLDGDSSSDASSLHVLFVFDERDAGGFKVVPVSRMYKFLQKPKHSTMTNDEVEQEYQKYQKNKEMDRWAHRNRPISASSAVSRREDDAALRSWPEANQLTLPTGMPFGAGRRRNLMAVHGGELLRGDDDDDAAAGGSGRRRKREESPGAGYDEMDYEEEFADDEETHDPEADAVDDEEAKELEERLKREMARANNVGDNEEGAGDESADEEDDQVLTGSGKQMMKIMRALAKREGNEAYERDDDARNPYATDESEDEDEEESYVANPEKAIQLAREERERKEREAAKNKAKPDTANASGSNTPTGRHEKKPVALAGSQAGSAPSLVQAAVASQSQQQSQRPGAGHVSLAQRATSPTRGASKIGSKQVSRSSSPSLASGVSPGRAESPPADGVAGVKRRADSHTGGSSSSAPGSGGVAAGLGARPDAKRVKTASGASRAGSPGGSPPGSKPASRAGSPGAPRMPANAVEAEIIQLIRDGKIANTSELVQHFRKRLKSEPQIKDQLSAAVRKVAIMDKATNRLKLKDGF</sequence>
<comment type="subcellular location">
    <subcellularLocation>
        <location evidence="1">Nucleus</location>
    </subcellularLocation>
</comment>
<evidence type="ECO:0000256" key="5">
    <source>
        <dbReference type="ARBA" id="ARBA00023163"/>
    </source>
</evidence>
<evidence type="ECO:0000256" key="6">
    <source>
        <dbReference type="ARBA" id="ARBA00023242"/>
    </source>
</evidence>
<dbReference type="Proteomes" id="UP000246740">
    <property type="component" value="Unassembled WGS sequence"/>
</dbReference>
<dbReference type="PANTHER" id="PTHR13011:SF0">
    <property type="entry name" value="GENERAL TRANSCRIPTION FACTOR IIF SUBUNIT 1"/>
    <property type="match status" value="1"/>
</dbReference>
<feature type="compositionally biased region" description="Polar residues" evidence="7">
    <location>
        <begin position="583"/>
        <end position="592"/>
    </location>
</feature>
<organism evidence="8 9">
    <name type="scientific">Testicularia cyperi</name>
    <dbReference type="NCBI Taxonomy" id="1882483"/>
    <lineage>
        <taxon>Eukaryota</taxon>
        <taxon>Fungi</taxon>
        <taxon>Dikarya</taxon>
        <taxon>Basidiomycota</taxon>
        <taxon>Ustilaginomycotina</taxon>
        <taxon>Ustilaginomycetes</taxon>
        <taxon>Ustilaginales</taxon>
        <taxon>Anthracoideaceae</taxon>
        <taxon>Testicularia</taxon>
    </lineage>
</organism>
<dbReference type="InParanoid" id="A0A317XS74"/>
<dbReference type="GO" id="GO:0001096">
    <property type="term" value="F:TFIIF-class transcription factor complex binding"/>
    <property type="evidence" value="ECO:0007669"/>
    <property type="project" value="TreeGrafter"/>
</dbReference>
<dbReference type="PANTHER" id="PTHR13011">
    <property type="entry name" value="TFIIF-ALPHA"/>
    <property type="match status" value="1"/>
</dbReference>
<dbReference type="GO" id="GO:0016251">
    <property type="term" value="F:RNA polymerase II general transcription initiation factor activity"/>
    <property type="evidence" value="ECO:0007669"/>
    <property type="project" value="TreeGrafter"/>
</dbReference>
<name>A0A317XS74_9BASI</name>
<feature type="region of interest" description="Disordered" evidence="7">
    <location>
        <begin position="91"/>
        <end position="129"/>
    </location>
</feature>
<evidence type="ECO:0000313" key="9">
    <source>
        <dbReference type="Proteomes" id="UP000246740"/>
    </source>
</evidence>
<dbReference type="GO" id="GO:0005674">
    <property type="term" value="C:transcription factor TFIIF complex"/>
    <property type="evidence" value="ECO:0007669"/>
    <property type="project" value="TreeGrafter"/>
</dbReference>
<feature type="compositionally biased region" description="Basic and acidic residues" evidence="7">
    <location>
        <begin position="470"/>
        <end position="479"/>
    </location>
</feature>